<comment type="caution">
    <text evidence="1">The sequence shown here is derived from an EMBL/GenBank/DDBJ whole genome shotgun (WGS) entry which is preliminary data.</text>
</comment>
<protein>
    <submittedName>
        <fullName evidence="1">Uncharacterized protein</fullName>
    </submittedName>
</protein>
<gene>
    <name evidence="1" type="ORF">B0T22DRAFT_234333</name>
</gene>
<dbReference type="Proteomes" id="UP001270362">
    <property type="component" value="Unassembled WGS sequence"/>
</dbReference>
<organism evidence="1 2">
    <name type="scientific">Podospora appendiculata</name>
    <dbReference type="NCBI Taxonomy" id="314037"/>
    <lineage>
        <taxon>Eukaryota</taxon>
        <taxon>Fungi</taxon>
        <taxon>Dikarya</taxon>
        <taxon>Ascomycota</taxon>
        <taxon>Pezizomycotina</taxon>
        <taxon>Sordariomycetes</taxon>
        <taxon>Sordariomycetidae</taxon>
        <taxon>Sordariales</taxon>
        <taxon>Podosporaceae</taxon>
        <taxon>Podospora</taxon>
    </lineage>
</organism>
<evidence type="ECO:0000313" key="1">
    <source>
        <dbReference type="EMBL" id="KAK3685897.1"/>
    </source>
</evidence>
<reference evidence="1" key="2">
    <citation type="submission" date="2023-06" db="EMBL/GenBank/DDBJ databases">
        <authorList>
            <consortium name="Lawrence Berkeley National Laboratory"/>
            <person name="Haridas S."/>
            <person name="Hensen N."/>
            <person name="Bonometti L."/>
            <person name="Westerberg I."/>
            <person name="Brannstrom I.O."/>
            <person name="Guillou S."/>
            <person name="Cros-Aarteil S."/>
            <person name="Calhoun S."/>
            <person name="Kuo A."/>
            <person name="Mondo S."/>
            <person name="Pangilinan J."/>
            <person name="Riley R."/>
            <person name="Labutti K."/>
            <person name="Andreopoulos B."/>
            <person name="Lipzen A."/>
            <person name="Chen C."/>
            <person name="Yanf M."/>
            <person name="Daum C."/>
            <person name="Ng V."/>
            <person name="Clum A."/>
            <person name="Steindorff A."/>
            <person name="Ohm R."/>
            <person name="Martin F."/>
            <person name="Silar P."/>
            <person name="Natvig D."/>
            <person name="Lalanne C."/>
            <person name="Gautier V."/>
            <person name="Ament-Velasquez S.L."/>
            <person name="Kruys A."/>
            <person name="Hutchinson M.I."/>
            <person name="Powell A.J."/>
            <person name="Barry K."/>
            <person name="Miller A.N."/>
            <person name="Grigoriev I.V."/>
            <person name="Debuchy R."/>
            <person name="Gladieux P."/>
            <person name="Thoren M.H."/>
            <person name="Johannesson H."/>
        </authorList>
    </citation>
    <scope>NUCLEOTIDE SEQUENCE</scope>
    <source>
        <strain evidence="1">CBS 314.62</strain>
    </source>
</reference>
<accession>A0AAE0X657</accession>
<sequence>MVLLSRNLVRHHTLNAFADNCEKVLENWLALRGRTTFPSDICSSDPRIIAALKAAHSAIAYKDGSRLSLLAYLELIRVCRSVEGIIKFERQNGLMHREHGRTDASVALDIYITARKSFRQVSCTNATDSLDAGRNLRIPHRSCSSSIQTSLRQ</sequence>
<reference evidence="1" key="1">
    <citation type="journal article" date="2023" name="Mol. Phylogenet. Evol.">
        <title>Genome-scale phylogeny and comparative genomics of the fungal order Sordariales.</title>
        <authorList>
            <person name="Hensen N."/>
            <person name="Bonometti L."/>
            <person name="Westerberg I."/>
            <person name="Brannstrom I.O."/>
            <person name="Guillou S."/>
            <person name="Cros-Aarteil S."/>
            <person name="Calhoun S."/>
            <person name="Haridas S."/>
            <person name="Kuo A."/>
            <person name="Mondo S."/>
            <person name="Pangilinan J."/>
            <person name="Riley R."/>
            <person name="LaButti K."/>
            <person name="Andreopoulos B."/>
            <person name="Lipzen A."/>
            <person name="Chen C."/>
            <person name="Yan M."/>
            <person name="Daum C."/>
            <person name="Ng V."/>
            <person name="Clum A."/>
            <person name="Steindorff A."/>
            <person name="Ohm R.A."/>
            <person name="Martin F."/>
            <person name="Silar P."/>
            <person name="Natvig D.O."/>
            <person name="Lalanne C."/>
            <person name="Gautier V."/>
            <person name="Ament-Velasquez S.L."/>
            <person name="Kruys A."/>
            <person name="Hutchinson M.I."/>
            <person name="Powell A.J."/>
            <person name="Barry K."/>
            <person name="Miller A.N."/>
            <person name="Grigoriev I.V."/>
            <person name="Debuchy R."/>
            <person name="Gladieux P."/>
            <person name="Hiltunen Thoren M."/>
            <person name="Johannesson H."/>
        </authorList>
    </citation>
    <scope>NUCLEOTIDE SEQUENCE</scope>
    <source>
        <strain evidence="1">CBS 314.62</strain>
    </source>
</reference>
<dbReference type="AlphaFoldDB" id="A0AAE0X657"/>
<dbReference type="EMBL" id="JAULSO010000003">
    <property type="protein sequence ID" value="KAK3685897.1"/>
    <property type="molecule type" value="Genomic_DNA"/>
</dbReference>
<evidence type="ECO:0000313" key="2">
    <source>
        <dbReference type="Proteomes" id="UP001270362"/>
    </source>
</evidence>
<name>A0AAE0X657_9PEZI</name>
<proteinExistence type="predicted"/>
<keyword evidence="2" id="KW-1185">Reference proteome</keyword>